<evidence type="ECO:0000259" key="6">
    <source>
        <dbReference type="PROSITE" id="PS50089"/>
    </source>
</evidence>
<evidence type="ECO:0000313" key="8">
    <source>
        <dbReference type="Proteomes" id="UP000190831"/>
    </source>
</evidence>
<dbReference type="OrthoDB" id="6105938at2759"/>
<keyword evidence="2 4" id="KW-0863">Zinc-finger</keyword>
<dbReference type="PROSITE" id="PS00518">
    <property type="entry name" value="ZF_RING_1"/>
    <property type="match status" value="1"/>
</dbReference>
<evidence type="ECO:0000313" key="7">
    <source>
        <dbReference type="EMBL" id="SCW01703.1"/>
    </source>
</evidence>
<dbReference type="InterPro" id="IPR001841">
    <property type="entry name" value="Znf_RING"/>
</dbReference>
<evidence type="ECO:0000256" key="2">
    <source>
        <dbReference type="ARBA" id="ARBA00022771"/>
    </source>
</evidence>
<feature type="domain" description="RING-type" evidence="6">
    <location>
        <begin position="5"/>
        <end position="36"/>
    </location>
</feature>
<evidence type="ECO:0000256" key="5">
    <source>
        <dbReference type="SAM" id="MobiDB-lite"/>
    </source>
</evidence>
<dbReference type="Gene3D" id="3.30.40.10">
    <property type="entry name" value="Zinc/RING finger domain, C3HC4 (zinc finger)"/>
    <property type="match status" value="1"/>
</dbReference>
<keyword evidence="8" id="KW-1185">Reference proteome</keyword>
<evidence type="ECO:0000256" key="1">
    <source>
        <dbReference type="ARBA" id="ARBA00022723"/>
    </source>
</evidence>
<dbReference type="Pfam" id="PF15227">
    <property type="entry name" value="zf-C3HC4_4"/>
    <property type="match status" value="1"/>
</dbReference>
<proteinExistence type="predicted"/>
<feature type="region of interest" description="Disordered" evidence="5">
    <location>
        <begin position="172"/>
        <end position="296"/>
    </location>
</feature>
<dbReference type="GO" id="GO:0008270">
    <property type="term" value="F:zinc ion binding"/>
    <property type="evidence" value="ECO:0007669"/>
    <property type="project" value="UniProtKB-KW"/>
</dbReference>
<name>A0A1G4MD41_LACFM</name>
<evidence type="ECO:0000256" key="3">
    <source>
        <dbReference type="ARBA" id="ARBA00022833"/>
    </source>
</evidence>
<dbReference type="Proteomes" id="UP000190831">
    <property type="component" value="Chromosome E"/>
</dbReference>
<keyword evidence="3" id="KW-0862">Zinc</keyword>
<dbReference type="STRING" id="4955.A0A1G4MD41"/>
<dbReference type="PROSITE" id="PS50089">
    <property type="entry name" value="ZF_RING_2"/>
    <property type="match status" value="1"/>
</dbReference>
<feature type="compositionally biased region" description="Acidic residues" evidence="5">
    <location>
        <begin position="172"/>
        <end position="185"/>
    </location>
</feature>
<dbReference type="SUPFAM" id="SSF57850">
    <property type="entry name" value="RING/U-box"/>
    <property type="match status" value="1"/>
</dbReference>
<evidence type="ECO:0000256" key="4">
    <source>
        <dbReference type="PROSITE-ProRule" id="PRU00175"/>
    </source>
</evidence>
<dbReference type="AlphaFoldDB" id="A0A1G4MD41"/>
<feature type="compositionally biased region" description="Acidic residues" evidence="5">
    <location>
        <begin position="220"/>
        <end position="229"/>
    </location>
</feature>
<protein>
    <submittedName>
        <fullName evidence="7">LAFE_0E05446g1_1</fullName>
    </submittedName>
</protein>
<organism evidence="7 8">
    <name type="scientific">Lachancea fermentati</name>
    <name type="common">Zygosaccharomyces fermentati</name>
    <dbReference type="NCBI Taxonomy" id="4955"/>
    <lineage>
        <taxon>Eukaryota</taxon>
        <taxon>Fungi</taxon>
        <taxon>Dikarya</taxon>
        <taxon>Ascomycota</taxon>
        <taxon>Saccharomycotina</taxon>
        <taxon>Saccharomycetes</taxon>
        <taxon>Saccharomycetales</taxon>
        <taxon>Saccharomycetaceae</taxon>
        <taxon>Lachancea</taxon>
    </lineage>
</organism>
<dbReference type="InterPro" id="IPR017907">
    <property type="entry name" value="Znf_RING_CS"/>
</dbReference>
<feature type="compositionally biased region" description="Basic and acidic residues" evidence="5">
    <location>
        <begin position="195"/>
        <end position="211"/>
    </location>
</feature>
<feature type="compositionally biased region" description="Basic and acidic residues" evidence="5">
    <location>
        <begin position="239"/>
        <end position="265"/>
    </location>
</feature>
<reference evidence="8" key="1">
    <citation type="submission" date="2016-03" db="EMBL/GenBank/DDBJ databases">
        <authorList>
            <person name="Devillers H."/>
        </authorList>
    </citation>
    <scope>NUCLEOTIDE SEQUENCE [LARGE SCALE GENOMIC DNA]</scope>
</reference>
<dbReference type="EMBL" id="LT598488">
    <property type="protein sequence ID" value="SCW01703.1"/>
    <property type="molecule type" value="Genomic_DNA"/>
</dbReference>
<dbReference type="OMA" id="NSEMTDY"/>
<sequence length="311" mass="33977">MHVPVMTTCGHNYCYSCISHWLVSNNATELTCPQCRVSIKEPPALNSALQQLCGTIADEIQDENSTIVTTRIECIAQYKKDVSTGNMFHNVFGNTAIAVVDDDDGVARCSNCHWEVEGDVCPHCNSRMRNRMAIGDDQGIDSDEYSEDELAELRNGTAGEGTDLARIYDLEASSEDGSEGSESSEEAISARRPRAGSDDRDRSDVSERESVDSDLNSFIVDEDDAEVGDLSDAVSLPENDGHKLHGASSDDRESYDSDFYEHNDEGGFVSGDSLDDGTASESEIPQEDDANAAPLARKRRFHVVIDSDEDD</sequence>
<accession>A0A1G4MD41</accession>
<dbReference type="InterPro" id="IPR013083">
    <property type="entry name" value="Znf_RING/FYVE/PHD"/>
</dbReference>
<gene>
    <name evidence="7" type="ORF">LAFE_0E05446G</name>
</gene>
<keyword evidence="1" id="KW-0479">Metal-binding</keyword>